<name>A0AA40VLT3_9MICO</name>
<dbReference type="GO" id="GO:0042597">
    <property type="term" value="C:periplasmic space"/>
    <property type="evidence" value="ECO:0007669"/>
    <property type="project" value="UniProtKB-ARBA"/>
</dbReference>
<dbReference type="InterPro" id="IPR030678">
    <property type="entry name" value="Peptide/Ni-bd"/>
</dbReference>
<feature type="signal peptide" evidence="2">
    <location>
        <begin position="1"/>
        <end position="30"/>
    </location>
</feature>
<feature type="chain" id="PRO_5041206587" evidence="2">
    <location>
        <begin position="31"/>
        <end position="509"/>
    </location>
</feature>
<dbReference type="Pfam" id="PF00496">
    <property type="entry name" value="SBP_bac_5"/>
    <property type="match status" value="1"/>
</dbReference>
<dbReference type="InterPro" id="IPR000914">
    <property type="entry name" value="SBP_5_dom"/>
</dbReference>
<dbReference type="Gene3D" id="3.40.190.10">
    <property type="entry name" value="Periplasmic binding protein-like II"/>
    <property type="match status" value="1"/>
</dbReference>
<dbReference type="Gene3D" id="3.10.105.10">
    <property type="entry name" value="Dipeptide-binding Protein, Domain 3"/>
    <property type="match status" value="1"/>
</dbReference>
<dbReference type="SUPFAM" id="SSF53850">
    <property type="entry name" value="Periplasmic binding protein-like II"/>
    <property type="match status" value="1"/>
</dbReference>
<dbReference type="AlphaFoldDB" id="A0AA40VLT3"/>
<feature type="domain" description="Solute-binding protein family 5" evidence="3">
    <location>
        <begin position="91"/>
        <end position="413"/>
    </location>
</feature>
<reference evidence="4 5" key="1">
    <citation type="submission" date="2020-08" db="EMBL/GenBank/DDBJ databases">
        <title>Sequencing the genomes of 1000 actinobacteria strains.</title>
        <authorList>
            <person name="Klenk H.-P."/>
        </authorList>
    </citation>
    <scope>NUCLEOTIDE SEQUENCE [LARGE SCALE GENOMIC DNA]</scope>
    <source>
        <strain evidence="4 5">DSM 19600</strain>
    </source>
</reference>
<dbReference type="PROSITE" id="PS51257">
    <property type="entry name" value="PROKAR_LIPOPROTEIN"/>
    <property type="match status" value="1"/>
</dbReference>
<protein>
    <submittedName>
        <fullName evidence="4">Peptide/nickel transport system substrate-binding protein</fullName>
    </submittedName>
</protein>
<dbReference type="RefSeq" id="WP_241739897.1">
    <property type="nucleotide sequence ID" value="NZ_BAABCO010000001.1"/>
</dbReference>
<dbReference type="PANTHER" id="PTHR30290">
    <property type="entry name" value="PERIPLASMIC BINDING COMPONENT OF ABC TRANSPORTER"/>
    <property type="match status" value="1"/>
</dbReference>
<dbReference type="Proteomes" id="UP000549113">
    <property type="component" value="Unassembled WGS sequence"/>
</dbReference>
<dbReference type="InterPro" id="IPR039424">
    <property type="entry name" value="SBP_5"/>
</dbReference>
<dbReference type="GO" id="GO:0043190">
    <property type="term" value="C:ATP-binding cassette (ABC) transporter complex"/>
    <property type="evidence" value="ECO:0007669"/>
    <property type="project" value="InterPro"/>
</dbReference>
<keyword evidence="1 2" id="KW-0732">Signal</keyword>
<evidence type="ECO:0000259" key="3">
    <source>
        <dbReference type="Pfam" id="PF00496"/>
    </source>
</evidence>
<sequence>MIRRSPLSRRASLAAAAVLAAGALLLTACAGNAEPGPTSTEVTADPSASVAIRLVLEPGNLDVRETAGAALDQILIDNIYQGLVSRTAEQEIVPALATDYEVSPDGLTYTFTLREGVTFHDGQELTPQDVVWSLTQVKQNPAYRDSARLANVQAIAAEGQTITLTLSAPDSTLLWSLTGRAGLILKEGDTIDRKTDANGTGPFVFSDWKQGDSITFERNEDYWGEKAQVAEVVFSYIPNTQAAINGALAGELDVLTGFDANLTDQLEANGDFAVVVGPSTDKGTLAMNSTRPPLDDVRVRQAIRQAIDKDAIVEALGAGRTQFGPIPSLDPGYEDLSDVAPFDPDAAKALLAEAGEEDLDLTLTIPASYGTTVTQILVSNLNDVGISLNVTTVEFGAWLNDVYINQDYELSFVLHTEARDFENWANPDYYFTYDNPEVQRLYAESVASTDEAEAEALLAEAARIVSEDMAADWLYNGASVVGVGTHITGMPSTNVNERLNLAELVEGSQ</sequence>
<evidence type="ECO:0000256" key="1">
    <source>
        <dbReference type="ARBA" id="ARBA00022729"/>
    </source>
</evidence>
<evidence type="ECO:0000256" key="2">
    <source>
        <dbReference type="SAM" id="SignalP"/>
    </source>
</evidence>
<accession>A0AA40VLT3</accession>
<dbReference type="PIRSF" id="PIRSF002741">
    <property type="entry name" value="MppA"/>
    <property type="match status" value="1"/>
</dbReference>
<dbReference type="Gene3D" id="3.90.76.10">
    <property type="entry name" value="Dipeptide-binding Protein, Domain 1"/>
    <property type="match status" value="1"/>
</dbReference>
<gene>
    <name evidence="4" type="ORF">BKA10_001473</name>
</gene>
<proteinExistence type="predicted"/>
<dbReference type="EMBL" id="JACIFH010000001">
    <property type="protein sequence ID" value="MBB4139679.1"/>
    <property type="molecule type" value="Genomic_DNA"/>
</dbReference>
<comment type="caution">
    <text evidence="4">The sequence shown here is derived from an EMBL/GenBank/DDBJ whole genome shotgun (WGS) entry which is preliminary data.</text>
</comment>
<evidence type="ECO:0000313" key="5">
    <source>
        <dbReference type="Proteomes" id="UP000549113"/>
    </source>
</evidence>
<dbReference type="InterPro" id="IPR006311">
    <property type="entry name" value="TAT_signal"/>
</dbReference>
<dbReference type="GO" id="GO:1904680">
    <property type="term" value="F:peptide transmembrane transporter activity"/>
    <property type="evidence" value="ECO:0007669"/>
    <property type="project" value="TreeGrafter"/>
</dbReference>
<dbReference type="PROSITE" id="PS51318">
    <property type="entry name" value="TAT"/>
    <property type="match status" value="1"/>
</dbReference>
<evidence type="ECO:0000313" key="4">
    <source>
        <dbReference type="EMBL" id="MBB4139679.1"/>
    </source>
</evidence>
<dbReference type="PANTHER" id="PTHR30290:SF38">
    <property type="entry name" value="D,D-DIPEPTIDE-BINDING PERIPLASMIC PROTEIN DDPA-RELATED"/>
    <property type="match status" value="1"/>
</dbReference>
<dbReference type="GO" id="GO:0015833">
    <property type="term" value="P:peptide transport"/>
    <property type="evidence" value="ECO:0007669"/>
    <property type="project" value="TreeGrafter"/>
</dbReference>
<keyword evidence="5" id="KW-1185">Reference proteome</keyword>
<organism evidence="4 5">
    <name type="scientific">Microbacterium invictum</name>
    <dbReference type="NCBI Taxonomy" id="515415"/>
    <lineage>
        <taxon>Bacteria</taxon>
        <taxon>Bacillati</taxon>
        <taxon>Actinomycetota</taxon>
        <taxon>Actinomycetes</taxon>
        <taxon>Micrococcales</taxon>
        <taxon>Microbacteriaceae</taxon>
        <taxon>Microbacterium</taxon>
    </lineage>
</organism>